<name>A0A443IJ70_9RHOB</name>
<dbReference type="InterPro" id="IPR005586">
    <property type="entry name" value="ABC_trans_aux"/>
</dbReference>
<feature type="chain" id="PRO_5019385366" description="ABC-type transport auxiliary lipoprotein component domain-containing protein" evidence="1">
    <location>
        <begin position="22"/>
        <end position="213"/>
    </location>
</feature>
<protein>
    <recommendedName>
        <fullName evidence="2">ABC-type transport auxiliary lipoprotein component domain-containing protein</fullName>
    </recommendedName>
</protein>
<gene>
    <name evidence="3" type="ORF">D2T33_21295</name>
</gene>
<dbReference type="Pfam" id="PF03886">
    <property type="entry name" value="ABC_trans_aux"/>
    <property type="match status" value="1"/>
</dbReference>
<organism evidence="3 4">
    <name type="scientific">Paenirhodobacter populi</name>
    <dbReference type="NCBI Taxonomy" id="2306993"/>
    <lineage>
        <taxon>Bacteria</taxon>
        <taxon>Pseudomonadati</taxon>
        <taxon>Pseudomonadota</taxon>
        <taxon>Alphaproteobacteria</taxon>
        <taxon>Rhodobacterales</taxon>
        <taxon>Rhodobacter group</taxon>
        <taxon>Paenirhodobacter</taxon>
    </lineage>
</organism>
<dbReference type="PROSITE" id="PS51257">
    <property type="entry name" value="PROKAR_LIPOPROTEIN"/>
    <property type="match status" value="1"/>
</dbReference>
<sequence length="213" mass="23253">MPRIPKIALPVLLMTSLSACAPLSSLLGEPDRNIFELMPAADTPMHCRARPVGDLVIEEPKSRSVLDTDRIMIRPSALQAEYLPGARWGDTVPVTLQTLLIRDFSRYDAFRHVGRAPVGTMSDYTVISEINDFNAEASGGGAVVRLSVNASVIREADARVVAQGRFTRADTSPSTRTEDIVEAFDRASRGLVAEMTAWGLAAMQINTQNCRPR</sequence>
<evidence type="ECO:0000259" key="2">
    <source>
        <dbReference type="Pfam" id="PF03886"/>
    </source>
</evidence>
<dbReference type="AlphaFoldDB" id="A0A443IJ70"/>
<accession>A0A443IJ70</accession>
<keyword evidence="4" id="KW-1185">Reference proteome</keyword>
<feature type="signal peptide" evidence="1">
    <location>
        <begin position="1"/>
        <end position="21"/>
    </location>
</feature>
<keyword evidence="1" id="KW-0732">Signal</keyword>
<dbReference type="SUPFAM" id="SSF159594">
    <property type="entry name" value="XCC0632-like"/>
    <property type="match status" value="1"/>
</dbReference>
<dbReference type="Gene3D" id="3.40.50.10610">
    <property type="entry name" value="ABC-type transport auxiliary lipoprotein component"/>
    <property type="match status" value="1"/>
</dbReference>
<dbReference type="Proteomes" id="UP000285710">
    <property type="component" value="Unassembled WGS sequence"/>
</dbReference>
<dbReference type="RefSeq" id="WP_128271112.1">
    <property type="nucleotide sequence ID" value="NZ_SAUW01000059.1"/>
</dbReference>
<reference evidence="3 4" key="2">
    <citation type="submission" date="2019-01" db="EMBL/GenBank/DDBJ databases">
        <authorList>
            <person name="Li Y."/>
        </authorList>
    </citation>
    <scope>NUCLEOTIDE SEQUENCE [LARGE SCALE GENOMIC DNA]</scope>
    <source>
        <strain evidence="3 4">2D-5</strain>
    </source>
</reference>
<feature type="domain" description="ABC-type transport auxiliary lipoprotein component" evidence="2">
    <location>
        <begin position="41"/>
        <end position="195"/>
    </location>
</feature>
<evidence type="ECO:0000313" key="4">
    <source>
        <dbReference type="Proteomes" id="UP000285710"/>
    </source>
</evidence>
<comment type="caution">
    <text evidence="3">The sequence shown here is derived from an EMBL/GenBank/DDBJ whole genome shotgun (WGS) entry which is preliminary data.</text>
</comment>
<proteinExistence type="predicted"/>
<reference evidence="3 4" key="1">
    <citation type="submission" date="2019-01" db="EMBL/GenBank/DDBJ databases">
        <title>Sinorhodobacter populi sp. nov. isolated from the symptomatic bark tissue of Populus euramericana canker.</title>
        <authorList>
            <person name="Xu G."/>
        </authorList>
    </citation>
    <scope>NUCLEOTIDE SEQUENCE [LARGE SCALE GENOMIC DNA]</scope>
    <source>
        <strain evidence="3 4">2D-5</strain>
    </source>
</reference>
<evidence type="ECO:0000313" key="3">
    <source>
        <dbReference type="EMBL" id="RWR04238.1"/>
    </source>
</evidence>
<dbReference type="EMBL" id="SAUW01000059">
    <property type="protein sequence ID" value="RWR04238.1"/>
    <property type="molecule type" value="Genomic_DNA"/>
</dbReference>
<evidence type="ECO:0000256" key="1">
    <source>
        <dbReference type="SAM" id="SignalP"/>
    </source>
</evidence>